<dbReference type="AlphaFoldDB" id="A0A6L5XYM7"/>
<dbReference type="InterPro" id="IPR023825">
    <property type="entry name" value="CRISPR-assoc_RAMP_BGP1436"/>
</dbReference>
<evidence type="ECO:0000259" key="3">
    <source>
        <dbReference type="Pfam" id="PF03787"/>
    </source>
</evidence>
<dbReference type="RefSeq" id="WP_154519035.1">
    <property type="nucleotide sequence ID" value="NZ_VUMT01000008.1"/>
</dbReference>
<dbReference type="EMBL" id="VUMT01000008">
    <property type="protein sequence ID" value="MSS63637.1"/>
    <property type="molecule type" value="Genomic_DNA"/>
</dbReference>
<dbReference type="InterPro" id="IPR005537">
    <property type="entry name" value="RAMP_III_fam"/>
</dbReference>
<reference evidence="4 5" key="1">
    <citation type="submission" date="2019-08" db="EMBL/GenBank/DDBJ databases">
        <title>In-depth cultivation of the pig gut microbiome towards novel bacterial diversity and tailored functional studies.</title>
        <authorList>
            <person name="Wylensek D."/>
            <person name="Hitch T.C.A."/>
            <person name="Clavel T."/>
        </authorList>
    </citation>
    <scope>NUCLEOTIDE SEQUENCE [LARGE SCALE GENOMIC DNA]</scope>
    <source>
        <strain evidence="4 5">WCA-693-APC-MOT-I</strain>
    </source>
</reference>
<dbReference type="Pfam" id="PF03787">
    <property type="entry name" value="RAMPs"/>
    <property type="match status" value="1"/>
</dbReference>
<organism evidence="4 5">
    <name type="scientific">Velocimicrobium porci</name>
    <dbReference type="NCBI Taxonomy" id="2606634"/>
    <lineage>
        <taxon>Bacteria</taxon>
        <taxon>Bacillati</taxon>
        <taxon>Bacillota</taxon>
        <taxon>Clostridia</taxon>
        <taxon>Lachnospirales</taxon>
        <taxon>Lachnospiraceae</taxon>
        <taxon>Velocimicrobium</taxon>
    </lineage>
</organism>
<gene>
    <name evidence="4" type="ORF">FYJ58_07070</name>
</gene>
<dbReference type="Proteomes" id="UP000482209">
    <property type="component" value="Unassembled WGS sequence"/>
</dbReference>
<keyword evidence="1" id="KW-0051">Antiviral defense</keyword>
<feature type="domain" description="CRISPR type III-associated protein" evidence="3">
    <location>
        <begin position="49"/>
        <end position="221"/>
    </location>
</feature>
<dbReference type="GO" id="GO:0051607">
    <property type="term" value="P:defense response to virus"/>
    <property type="evidence" value="ECO:0007669"/>
    <property type="project" value="UniProtKB-KW"/>
</dbReference>
<accession>A0A6L5XYM7</accession>
<sequence length="706" mass="82983">MSSKNKWKENQSNRFINPYNFVPLAEKCERSKLKIDYKDSHTGVLECSLEILTPLFIPNTTSDTALHTKEELEIREESSESLKTHSYDFFSYNDLSQESKNKSYEERRKRVFEPVIPASEIRGAVRSVHEAAFGGCMSSISIDRKLGRRTALPKKCGILRKVSRMEGGISKEQWLLYPCRRIRVKVSDKEKGNLPQQIYDECREGEAFYINCKSKNGIEYVNEWKKVSEGSQGNLKKKAYLHKGEPFGGENDKLRKKYESFFLPDKKIKEIPVDDKEVENLRSVIHEYQKGSKDTSSEPHSSYERYDIDEIVADDPDSVLPVYYLDDEKENRHFSPACIGKEVFYKTMENILDDNGDFRPCKNGTKLCPTCKIFGMAGEKQKEEKKEQLLSIASRVRFTDAVLENAEKNYFKYFEEPIILPELGEPRPGAVEFYTYPPYDIINEKKELGWNDSNGYWTYDYYVIKDGDKSYIRKSLGNKKIKIRGRKFYWHSDYYKKISHDNKSEEEKVLSSMRQRIRPLRANQYYKNKFKCKIYFENLTLSELKQLKWAVDFNDKDCAHKIGKAKPYGFGSVRICVDNVKIRTIDMRTGEWKLEPKKMNLELEDSITERIEIKNLKMIANWEKRLKKKNRGNRSEKVSYPLGYNATERSKDKNKDAGHQWFNGNRTMPNDSRNDMNFAFHKLLPTIEEELEEKEKKKWLYKLEKK</sequence>
<feature type="region of interest" description="Disordered" evidence="2">
    <location>
        <begin position="647"/>
        <end position="668"/>
    </location>
</feature>
<dbReference type="NCBIfam" id="TIGR03986">
    <property type="entry name" value="TIGR03986 family CRISPR-associated RAMP protein"/>
    <property type="match status" value="1"/>
</dbReference>
<name>A0A6L5XYM7_9FIRM</name>
<evidence type="ECO:0000313" key="4">
    <source>
        <dbReference type="EMBL" id="MSS63637.1"/>
    </source>
</evidence>
<proteinExistence type="predicted"/>
<evidence type="ECO:0000313" key="5">
    <source>
        <dbReference type="Proteomes" id="UP000482209"/>
    </source>
</evidence>
<evidence type="ECO:0000256" key="1">
    <source>
        <dbReference type="ARBA" id="ARBA00023118"/>
    </source>
</evidence>
<protein>
    <submittedName>
        <fullName evidence="4">TIGR03986 family CRISPR-associated RAMP protein</fullName>
    </submittedName>
</protein>
<comment type="caution">
    <text evidence="4">The sequence shown here is derived from an EMBL/GenBank/DDBJ whole genome shotgun (WGS) entry which is preliminary data.</text>
</comment>
<feature type="compositionally biased region" description="Basic and acidic residues" evidence="2">
    <location>
        <begin position="648"/>
        <end position="658"/>
    </location>
</feature>
<keyword evidence="5" id="KW-1185">Reference proteome</keyword>
<evidence type="ECO:0000256" key="2">
    <source>
        <dbReference type="SAM" id="MobiDB-lite"/>
    </source>
</evidence>